<evidence type="ECO:0000313" key="9">
    <source>
        <dbReference type="Proteomes" id="UP001596364"/>
    </source>
</evidence>
<dbReference type="PIRSF" id="PIRSF028513">
    <property type="entry name" value="LptC"/>
    <property type="match status" value="1"/>
</dbReference>
<keyword evidence="1 6" id="KW-1003">Cell membrane</keyword>
<comment type="function">
    <text evidence="7">Required for the translocation of lipopolysaccharide (LPS) from the inner membrane to the outer membrane.</text>
</comment>
<keyword evidence="9" id="KW-1185">Reference proteome</keyword>
<dbReference type="Gene3D" id="2.60.450.10">
    <property type="entry name" value="Lipopolysaccharide (LPS) transport protein A like domain"/>
    <property type="match status" value="1"/>
</dbReference>
<dbReference type="PANTHER" id="PTHR37481">
    <property type="entry name" value="LIPOPOLYSACCHARIDE EXPORT SYSTEM PROTEIN LPTC"/>
    <property type="match status" value="1"/>
</dbReference>
<dbReference type="EMBL" id="JBHSUS010000001">
    <property type="protein sequence ID" value="MFC6441150.1"/>
    <property type="molecule type" value="Genomic_DNA"/>
</dbReference>
<comment type="subcellular location">
    <subcellularLocation>
        <location evidence="6">Cell inner membrane</location>
        <topology evidence="6">Single-pass membrane protein</topology>
    </subcellularLocation>
</comment>
<dbReference type="InterPro" id="IPR026265">
    <property type="entry name" value="LptC"/>
</dbReference>
<keyword evidence="5 6" id="KW-0472">Membrane</keyword>
<evidence type="ECO:0000256" key="6">
    <source>
        <dbReference type="HAMAP-Rule" id="MF_01915"/>
    </source>
</evidence>
<dbReference type="PANTHER" id="PTHR37481:SF1">
    <property type="entry name" value="LIPOPOLYSACCHARIDE EXPORT SYSTEM PROTEIN LPTC"/>
    <property type="match status" value="1"/>
</dbReference>
<accession>A0ABW1XMH8</accession>
<comment type="caution">
    <text evidence="8">The sequence shown here is derived from an EMBL/GenBank/DDBJ whole genome shotgun (WGS) entry which is preliminary data.</text>
</comment>
<evidence type="ECO:0000256" key="5">
    <source>
        <dbReference type="ARBA" id="ARBA00023136"/>
    </source>
</evidence>
<dbReference type="InterPro" id="IPR010664">
    <property type="entry name" value="LipoPS_assembly_LptC-rel"/>
</dbReference>
<dbReference type="Pfam" id="PF06835">
    <property type="entry name" value="LptC"/>
    <property type="match status" value="1"/>
</dbReference>
<evidence type="ECO:0000256" key="4">
    <source>
        <dbReference type="ARBA" id="ARBA00022989"/>
    </source>
</evidence>
<dbReference type="HAMAP" id="MF_01915">
    <property type="entry name" value="LPS_assembly_LptC"/>
    <property type="match status" value="1"/>
</dbReference>
<comment type="similarity">
    <text evidence="6 7">Belongs to the LptC family.</text>
</comment>
<dbReference type="InterPro" id="IPR052363">
    <property type="entry name" value="LPS_export_LptC"/>
</dbReference>
<evidence type="ECO:0000256" key="2">
    <source>
        <dbReference type="ARBA" id="ARBA00022519"/>
    </source>
</evidence>
<name>A0ABW1XMH8_9ALTE</name>
<keyword evidence="2 6" id="KW-0997">Cell inner membrane</keyword>
<keyword evidence="3 6" id="KW-0812">Transmembrane</keyword>
<evidence type="ECO:0000256" key="1">
    <source>
        <dbReference type="ARBA" id="ARBA00022475"/>
    </source>
</evidence>
<protein>
    <recommendedName>
        <fullName evidence="6 7">Lipopolysaccharide export system protein LptC</fullName>
    </recommendedName>
</protein>
<evidence type="ECO:0000313" key="8">
    <source>
        <dbReference type="EMBL" id="MFC6441150.1"/>
    </source>
</evidence>
<dbReference type="RefSeq" id="WP_131258514.1">
    <property type="nucleotide sequence ID" value="NZ_JBHSUS010000001.1"/>
</dbReference>
<evidence type="ECO:0000256" key="3">
    <source>
        <dbReference type="ARBA" id="ARBA00022692"/>
    </source>
</evidence>
<reference evidence="9" key="1">
    <citation type="journal article" date="2019" name="Int. J. Syst. Evol. Microbiol.">
        <title>The Global Catalogue of Microorganisms (GCM) 10K type strain sequencing project: providing services to taxonomists for standard genome sequencing and annotation.</title>
        <authorList>
            <consortium name="The Broad Institute Genomics Platform"/>
            <consortium name="The Broad Institute Genome Sequencing Center for Infectious Disease"/>
            <person name="Wu L."/>
            <person name="Ma J."/>
        </authorList>
    </citation>
    <scope>NUCLEOTIDE SEQUENCE [LARGE SCALE GENOMIC DNA]</scope>
    <source>
        <strain evidence="9">CGMCC 1.16031</strain>
    </source>
</reference>
<sequence>MSRITLSILFLFALLAWLGGQIFFGDTQNEETEQGQASENEPNYHAFAMHSVLFGKDGSISHEVYAQKMAHFDHQRETQFSQPRYVVYTSSRKNPWQISALEGILNGEDSLSLNQGVMIQSTDDKGLVQTIQTSSMEVNLDSKEIVSQQAVVISGANYIIESQGIRANLEKNTFEIGQHVETTFQPAIRN</sequence>
<evidence type="ECO:0000256" key="7">
    <source>
        <dbReference type="PIRNR" id="PIRNR028513"/>
    </source>
</evidence>
<dbReference type="NCBIfam" id="TIGR04409">
    <property type="entry name" value="LptC_YrbK"/>
    <property type="match status" value="1"/>
</dbReference>
<dbReference type="Proteomes" id="UP001596364">
    <property type="component" value="Unassembled WGS sequence"/>
</dbReference>
<proteinExistence type="inferred from homology"/>
<comment type="subunit">
    <text evidence="6">Component of the lipopolysaccharide transport and assembly complex. Interacts with LptA and the LptBFG transporter complex.</text>
</comment>
<comment type="function">
    <text evidence="6">Involved in the assembly of lipopolysaccharide (LPS). Required for the translocation of LPS from the inner membrane to the outer membrane. Facilitates the transfer of LPS from the inner membrane to the periplasmic protein LptA. Could be a docking site for LptA.</text>
</comment>
<organism evidence="8 9">
    <name type="scientific">Pseudobowmanella zhangzhouensis</name>
    <dbReference type="NCBI Taxonomy" id="1537679"/>
    <lineage>
        <taxon>Bacteria</taxon>
        <taxon>Pseudomonadati</taxon>
        <taxon>Pseudomonadota</taxon>
        <taxon>Gammaproteobacteria</taxon>
        <taxon>Alteromonadales</taxon>
        <taxon>Alteromonadaceae</taxon>
    </lineage>
</organism>
<keyword evidence="4 6" id="KW-1133">Transmembrane helix</keyword>
<gene>
    <name evidence="6 8" type="primary">lptC</name>
    <name evidence="8" type="ORF">ACFP85_13440</name>
</gene>